<evidence type="ECO:0000256" key="2">
    <source>
        <dbReference type="ARBA" id="ARBA00008335"/>
    </source>
</evidence>
<sequence>MKTRNDHEYQLIPNQETDEISLDSDDWKDSRYKLIDYEAGISVCKYGYFHWKLLAICGLANASDAIELLCVAFLLPSAQCDLKLTSTDKGWLSALMFIGMLVGGYIWGSLGDSHGRKSMLMNSMGVNAIFGFFSSLAQEKYSFFLLRFLSGVGVGGSIPLVWSYFAEFQPKDRRGSMLSMLANFWMVGNVAVAGLAWIIVPQEIGFHFENFTFNSWRIFTLCCGVPSLIASICLTFFPESPKYLIAKGKNEEALRILANIYSENTGKPASDFPASGIEDYFSPDHSSNESLSIFETIKIMYINVMGLFSKSYCKVTVVMLFICFSIQFGYYGLWLWFPELFSKLNRYYTDHPNSTAYVCEITNYVPLSTSAEDSFCSGTNVPSSVFIESFIVSTSALPGNLWTIFMIDRLGRKFFLILSMVLSGLSAFLIYFVSSSLWNLVVSCIFGAVSTMGFTALDCLSIELFPTHLRGTAMALTLAIARLGAILGNIIFGYFVETSCEIPILSVSILLILGGLSSLLLPNTTRTSIA</sequence>
<dbReference type="PROSITE" id="PS00216">
    <property type="entry name" value="SUGAR_TRANSPORT_1"/>
    <property type="match status" value="1"/>
</dbReference>
<dbReference type="GO" id="GO:0016020">
    <property type="term" value="C:membrane"/>
    <property type="evidence" value="ECO:0007669"/>
    <property type="project" value="UniProtKB-SubCell"/>
</dbReference>
<evidence type="ECO:0000256" key="3">
    <source>
        <dbReference type="ARBA" id="ARBA00022448"/>
    </source>
</evidence>
<comment type="similarity">
    <text evidence="2">Belongs to the major facilitator superfamily.</text>
</comment>
<keyword evidence="5 7" id="KW-1133">Transmembrane helix</keyword>
<dbReference type="InterPro" id="IPR005828">
    <property type="entry name" value="MFS_sugar_transport-like"/>
</dbReference>
<dbReference type="RefSeq" id="XP_040580852.1">
    <property type="nucleotide sequence ID" value="XM_040724918.2"/>
</dbReference>
<reference evidence="9" key="1">
    <citation type="submission" date="2014-05" db="EMBL/GenBank/DDBJ databases">
        <authorList>
            <person name="Chronopoulou M."/>
        </authorList>
    </citation>
    <scope>NUCLEOTIDE SEQUENCE</scope>
    <source>
        <tissue evidence="9">Whole organism</tissue>
    </source>
</reference>
<dbReference type="AlphaFoldDB" id="A0A0K2TS47"/>
<dbReference type="PANTHER" id="PTHR23511:SF34">
    <property type="entry name" value="SYNAPTIC VESICLE GLYCOPROTEIN 2"/>
    <property type="match status" value="1"/>
</dbReference>
<feature type="transmembrane region" description="Helical" evidence="7">
    <location>
        <begin position="414"/>
        <end position="434"/>
    </location>
</feature>
<comment type="subcellular location">
    <subcellularLocation>
        <location evidence="1">Membrane</location>
        <topology evidence="1">Multi-pass membrane protein</topology>
    </subcellularLocation>
</comment>
<dbReference type="PROSITE" id="PS00217">
    <property type="entry name" value="SUGAR_TRANSPORT_2"/>
    <property type="match status" value="1"/>
</dbReference>
<keyword evidence="6 7" id="KW-0472">Membrane</keyword>
<keyword evidence="3" id="KW-0813">Transport</keyword>
<dbReference type="SUPFAM" id="SSF103473">
    <property type="entry name" value="MFS general substrate transporter"/>
    <property type="match status" value="1"/>
</dbReference>
<feature type="transmembrane region" description="Helical" evidence="7">
    <location>
        <begin position="177"/>
        <end position="198"/>
    </location>
</feature>
<feature type="transmembrane region" description="Helical" evidence="7">
    <location>
        <begin position="218"/>
        <end position="237"/>
    </location>
</feature>
<protein>
    <submittedName>
        <fullName evidence="9">Synaptic vesicle proteinlike [Tribolium castaneum]</fullName>
    </submittedName>
</protein>
<evidence type="ECO:0000256" key="7">
    <source>
        <dbReference type="SAM" id="Phobius"/>
    </source>
</evidence>
<evidence type="ECO:0000259" key="8">
    <source>
        <dbReference type="PROSITE" id="PS50850"/>
    </source>
</evidence>
<dbReference type="PANTHER" id="PTHR23511">
    <property type="entry name" value="SYNAPTIC VESICLE GLYCOPROTEIN 2"/>
    <property type="match status" value="1"/>
</dbReference>
<feature type="transmembrane region" description="Helical" evidence="7">
    <location>
        <begin position="502"/>
        <end position="521"/>
    </location>
</feature>
<evidence type="ECO:0000313" key="9">
    <source>
        <dbReference type="EMBL" id="CDW28236.1"/>
    </source>
</evidence>
<dbReference type="GO" id="GO:0022857">
    <property type="term" value="F:transmembrane transporter activity"/>
    <property type="evidence" value="ECO:0007669"/>
    <property type="project" value="InterPro"/>
</dbReference>
<feature type="transmembrane region" description="Helical" evidence="7">
    <location>
        <begin position="53"/>
        <end position="78"/>
    </location>
</feature>
<dbReference type="Pfam" id="PF00083">
    <property type="entry name" value="Sugar_tr"/>
    <property type="match status" value="1"/>
</dbReference>
<dbReference type="Pfam" id="PF07690">
    <property type="entry name" value="MFS_1"/>
    <property type="match status" value="1"/>
</dbReference>
<dbReference type="InterPro" id="IPR005829">
    <property type="entry name" value="Sugar_transporter_CS"/>
</dbReference>
<dbReference type="InterPro" id="IPR020846">
    <property type="entry name" value="MFS_dom"/>
</dbReference>
<feature type="transmembrane region" description="Helical" evidence="7">
    <location>
        <begin position="440"/>
        <end position="460"/>
    </location>
</feature>
<feature type="transmembrane region" description="Helical" evidence="7">
    <location>
        <begin position="90"/>
        <end position="107"/>
    </location>
</feature>
<dbReference type="InterPro" id="IPR036259">
    <property type="entry name" value="MFS_trans_sf"/>
</dbReference>
<feature type="transmembrane region" description="Helical" evidence="7">
    <location>
        <begin position="385"/>
        <end position="407"/>
    </location>
</feature>
<dbReference type="InterPro" id="IPR011701">
    <property type="entry name" value="MFS"/>
</dbReference>
<feature type="transmembrane region" description="Helical" evidence="7">
    <location>
        <begin position="315"/>
        <end position="337"/>
    </location>
</feature>
<proteinExistence type="inferred from homology"/>
<dbReference type="KEGG" id="lsm:121129214"/>
<evidence type="ECO:0000256" key="4">
    <source>
        <dbReference type="ARBA" id="ARBA00022692"/>
    </source>
</evidence>
<feature type="domain" description="Major facilitator superfamily (MFS) profile" evidence="8">
    <location>
        <begin position="53"/>
        <end position="526"/>
    </location>
</feature>
<name>A0A0K2TS47_LEPSM</name>
<keyword evidence="4 7" id="KW-0812">Transmembrane</keyword>
<feature type="transmembrane region" description="Helical" evidence="7">
    <location>
        <begin position="143"/>
        <end position="165"/>
    </location>
</feature>
<feature type="transmembrane region" description="Helical" evidence="7">
    <location>
        <begin position="119"/>
        <end position="137"/>
    </location>
</feature>
<dbReference type="FunFam" id="1.20.1250.20:FF:000232">
    <property type="entry name" value="Organic cation/carnitine transporter 7"/>
    <property type="match status" value="1"/>
</dbReference>
<dbReference type="EMBL" id="HACA01010875">
    <property type="protein sequence ID" value="CDW28236.1"/>
    <property type="molecule type" value="Transcribed_RNA"/>
</dbReference>
<evidence type="ECO:0000256" key="1">
    <source>
        <dbReference type="ARBA" id="ARBA00004141"/>
    </source>
</evidence>
<feature type="transmembrane region" description="Helical" evidence="7">
    <location>
        <begin position="472"/>
        <end position="496"/>
    </location>
</feature>
<organism evidence="9">
    <name type="scientific">Lepeophtheirus salmonis</name>
    <name type="common">Salmon louse</name>
    <name type="synonym">Caligus salmonis</name>
    <dbReference type="NCBI Taxonomy" id="72036"/>
    <lineage>
        <taxon>Eukaryota</taxon>
        <taxon>Metazoa</taxon>
        <taxon>Ecdysozoa</taxon>
        <taxon>Arthropoda</taxon>
        <taxon>Crustacea</taxon>
        <taxon>Multicrustacea</taxon>
        <taxon>Hexanauplia</taxon>
        <taxon>Copepoda</taxon>
        <taxon>Siphonostomatoida</taxon>
        <taxon>Caligidae</taxon>
        <taxon>Lepeophtheirus</taxon>
    </lineage>
</organism>
<evidence type="ECO:0000256" key="5">
    <source>
        <dbReference type="ARBA" id="ARBA00022989"/>
    </source>
</evidence>
<dbReference type="OrthoDB" id="3936150at2759"/>
<dbReference type="GeneID" id="121129214"/>
<accession>A0A0K2TS47</accession>
<dbReference type="PROSITE" id="PS50850">
    <property type="entry name" value="MFS"/>
    <property type="match status" value="1"/>
</dbReference>
<evidence type="ECO:0000256" key="6">
    <source>
        <dbReference type="ARBA" id="ARBA00023136"/>
    </source>
</evidence>
<dbReference type="Gene3D" id="1.20.1250.20">
    <property type="entry name" value="MFS general substrate transporter like domains"/>
    <property type="match status" value="1"/>
</dbReference>